<dbReference type="Gene3D" id="1.10.287.470">
    <property type="entry name" value="Helix hairpin bin"/>
    <property type="match status" value="1"/>
</dbReference>
<feature type="non-terminal residue" evidence="4">
    <location>
        <position position="138"/>
    </location>
</feature>
<organism evidence="4 5">
    <name type="scientific">Luteimonas composti</name>
    <dbReference type="NCBI Taxonomy" id="398257"/>
    <lineage>
        <taxon>Bacteria</taxon>
        <taxon>Pseudomonadati</taxon>
        <taxon>Pseudomonadota</taxon>
        <taxon>Gammaproteobacteria</taxon>
        <taxon>Lysobacterales</taxon>
        <taxon>Lysobacteraceae</taxon>
        <taxon>Luteimonas</taxon>
    </lineage>
</organism>
<name>A0ABT6MME9_9GAMM</name>
<evidence type="ECO:0000313" key="4">
    <source>
        <dbReference type="EMBL" id="MDH7451762.1"/>
    </source>
</evidence>
<proteinExistence type="predicted"/>
<evidence type="ECO:0000256" key="3">
    <source>
        <dbReference type="SAM" id="Coils"/>
    </source>
</evidence>
<feature type="coiled-coil region" evidence="3">
    <location>
        <begin position="93"/>
        <end position="135"/>
    </location>
</feature>
<reference evidence="4" key="2">
    <citation type="submission" date="2023-04" db="EMBL/GenBank/DDBJ databases">
        <authorList>
            <person name="Sun J.-Q."/>
        </authorList>
    </citation>
    <scope>NUCLEOTIDE SEQUENCE</scope>
    <source>
        <strain evidence="4">CC-YY355</strain>
    </source>
</reference>
<reference evidence="4" key="1">
    <citation type="journal article" date="2007" name="Int. J. Syst. Evol. Microbiol.">
        <title>Luteimonas composti sp. nov., a moderately thermophilic bacterium isolated from food waste.</title>
        <authorList>
            <person name="Young C.C."/>
            <person name="Kampfer P."/>
            <person name="Chen W.M."/>
            <person name="Yen W.S."/>
            <person name="Arun A.B."/>
            <person name="Lai W.A."/>
            <person name="Shen F.T."/>
            <person name="Rekha P.D."/>
            <person name="Lin K.Y."/>
            <person name="Chou J.H."/>
        </authorList>
    </citation>
    <scope>NUCLEOTIDE SEQUENCE</scope>
    <source>
        <strain evidence="4">CC-YY355</strain>
    </source>
</reference>
<dbReference type="EMBL" id="JARYGX010000003">
    <property type="protein sequence ID" value="MDH7451762.1"/>
    <property type="molecule type" value="Genomic_DNA"/>
</dbReference>
<dbReference type="SUPFAM" id="SSF111369">
    <property type="entry name" value="HlyD-like secretion proteins"/>
    <property type="match status" value="1"/>
</dbReference>
<gene>
    <name evidence="4" type="ORF">QF205_01530</name>
</gene>
<dbReference type="RefSeq" id="WP_280940959.1">
    <property type="nucleotide sequence ID" value="NZ_JARYGX010000003.1"/>
</dbReference>
<dbReference type="InterPro" id="IPR050465">
    <property type="entry name" value="UPF0194_transport"/>
</dbReference>
<accession>A0ABT6MME9</accession>
<protein>
    <submittedName>
        <fullName evidence="4">Biotin/lipoyl-binding protein</fullName>
    </submittedName>
</protein>
<dbReference type="PANTHER" id="PTHR32347:SF29">
    <property type="entry name" value="UPF0194 MEMBRANE PROTEIN YBHG"/>
    <property type="match status" value="1"/>
</dbReference>
<comment type="caution">
    <text evidence="4">The sequence shown here is derived from an EMBL/GenBank/DDBJ whole genome shotgun (WGS) entry which is preliminary data.</text>
</comment>
<comment type="subcellular location">
    <subcellularLocation>
        <location evidence="1">Cell envelope</location>
    </subcellularLocation>
</comment>
<keyword evidence="2 3" id="KW-0175">Coiled coil</keyword>
<keyword evidence="5" id="KW-1185">Reference proteome</keyword>
<sequence>MATRRKPGKWTLIAAAVAVVLVLAWGASRLRGPALPGYEVVRGPLVQNVVATGRAAALSRVQVGAEIAGLVLERRVMEGDRVAPGDVLVVLRAQDLEARRDEARAALAALREAERPDAEARLRQARADLAQAERDLAR</sequence>
<evidence type="ECO:0000256" key="2">
    <source>
        <dbReference type="ARBA" id="ARBA00023054"/>
    </source>
</evidence>
<evidence type="ECO:0000313" key="5">
    <source>
        <dbReference type="Proteomes" id="UP001160550"/>
    </source>
</evidence>
<dbReference type="PANTHER" id="PTHR32347">
    <property type="entry name" value="EFFLUX SYSTEM COMPONENT YKNX-RELATED"/>
    <property type="match status" value="1"/>
</dbReference>
<dbReference type="Proteomes" id="UP001160550">
    <property type="component" value="Unassembled WGS sequence"/>
</dbReference>
<evidence type="ECO:0000256" key="1">
    <source>
        <dbReference type="ARBA" id="ARBA00004196"/>
    </source>
</evidence>
<dbReference type="Gene3D" id="2.40.50.100">
    <property type="match status" value="1"/>
</dbReference>